<keyword evidence="2" id="KW-1185">Reference proteome</keyword>
<dbReference type="EMBL" id="OR521071">
    <property type="protein sequence ID" value="WNO27122.1"/>
    <property type="molecule type" value="Genomic_DNA"/>
</dbReference>
<reference evidence="1 2" key="1">
    <citation type="submission" date="2023-08" db="EMBL/GenBank/DDBJ databases">
        <authorList>
            <person name="Feely M.G."/>
            <person name="Kosmicki A.G."/>
            <person name="Lanham A.L."/>
            <person name="Nolte B.J."/>
            <person name="Chia C.P."/>
            <person name="Tolsma S."/>
            <person name="Ko C."/>
            <person name="Russell D.A."/>
            <person name="Jacobs-Sera D."/>
            <person name="Hatfull G.F."/>
        </authorList>
    </citation>
    <scope>NUCLEOTIDE SEQUENCE [LARGE SCALE GENOMIC DNA]</scope>
</reference>
<name>A0AA96KM81_9CAUD</name>
<gene>
    <name evidence="1" type="primary">5</name>
    <name evidence="1" type="ORF">SEA_FULCRUM_5</name>
</gene>
<protein>
    <submittedName>
        <fullName evidence="1">Esterase</fullName>
    </submittedName>
</protein>
<organism evidence="1 2">
    <name type="scientific">Gordonia phage Fulcrum</name>
    <dbReference type="NCBI Taxonomy" id="3077818"/>
    <lineage>
        <taxon>Viruses</taxon>
        <taxon>Duplodnaviria</taxon>
        <taxon>Heunggongvirae</taxon>
        <taxon>Uroviricota</taxon>
        <taxon>Caudoviricetes</taxon>
        <taxon>Dovevirinae</taxon>
        <taxon>Lambovirus</taxon>
        <taxon>Lambovirus fulcrum</taxon>
    </lineage>
</organism>
<accession>A0AA96KM81</accession>
<proteinExistence type="predicted"/>
<dbReference type="Proteomes" id="UP001305039">
    <property type="component" value="Segment"/>
</dbReference>
<evidence type="ECO:0000313" key="1">
    <source>
        <dbReference type="EMBL" id="WNO27122.1"/>
    </source>
</evidence>
<sequence length="534" mass="56775">MANVWYIGDAQVREVYGQTFNIWNGWSIPESAFTSGQLADLDADSGFLLGQTGPRINPPWSPDGVVGRDAAILQKMLDIYNEIPGRLSEANLKSSFQRLVKFPEWFTWNPGFSVLFDGSKYFTNYDVSVRRNRTTQMVYVDTVRGDNSTGNGSPLRPYKSINRGVTAISDGGTVIIMNGDPIYRANNIDTTADCTKSVNIVFSDPETKVLAADALTYTLSAGQTNVYEAARTNVRKVIDTSTDSEGVEYTKVADIAACEATDGSWFQAANGSGPLYVNPIGSGAPAPGKVFALLQDACLRFATTGRSSAMNVYIEGGRFYGGTIGTLFASSTNSHKMNLSTKNVKLLHGGYGNVGSTAAGLQNGLVVLGNVDYRGQRTTVAHTGLDGFNYHAQGGYIPRFVEIDCEAHDCGTGPISVAAGVGNTQNGTTSHDGIPGIRIGGKYWKTFGAPVADVQPGTVTLNYSCESGYSADPGGNNASFCAQQAGAIMGLYGCIAWGTTWHIYAVTGATIYYDALTQFTTTQGGGTMALEEAA</sequence>
<evidence type="ECO:0000313" key="2">
    <source>
        <dbReference type="Proteomes" id="UP001305039"/>
    </source>
</evidence>